<proteinExistence type="predicted"/>
<dbReference type="InterPro" id="IPR041577">
    <property type="entry name" value="RT_RNaseH_2"/>
</dbReference>
<accession>A0ABR3NZ54</accession>
<evidence type="ECO:0000313" key="3">
    <source>
        <dbReference type="Proteomes" id="UP001558613"/>
    </source>
</evidence>
<feature type="domain" description="Reverse transcriptase/retrotransposon-derived protein RNase H-like" evidence="1">
    <location>
        <begin position="203"/>
        <end position="250"/>
    </location>
</feature>
<evidence type="ECO:0000313" key="2">
    <source>
        <dbReference type="EMBL" id="KAL1282333.1"/>
    </source>
</evidence>
<keyword evidence="3" id="KW-1185">Reference proteome</keyword>
<organism evidence="2 3">
    <name type="scientific">Cirrhinus molitorella</name>
    <name type="common">mud carp</name>
    <dbReference type="NCBI Taxonomy" id="172907"/>
    <lineage>
        <taxon>Eukaryota</taxon>
        <taxon>Metazoa</taxon>
        <taxon>Chordata</taxon>
        <taxon>Craniata</taxon>
        <taxon>Vertebrata</taxon>
        <taxon>Euteleostomi</taxon>
        <taxon>Actinopterygii</taxon>
        <taxon>Neopterygii</taxon>
        <taxon>Teleostei</taxon>
        <taxon>Ostariophysi</taxon>
        <taxon>Cypriniformes</taxon>
        <taxon>Cyprinidae</taxon>
        <taxon>Labeoninae</taxon>
        <taxon>Labeonini</taxon>
        <taxon>Cirrhinus</taxon>
    </lineage>
</organism>
<dbReference type="EMBL" id="JAYMGO010000001">
    <property type="protein sequence ID" value="KAL1282333.1"/>
    <property type="molecule type" value="Genomic_DNA"/>
</dbReference>
<gene>
    <name evidence="2" type="ORF">QQF64_001136</name>
</gene>
<reference evidence="2 3" key="1">
    <citation type="submission" date="2023-09" db="EMBL/GenBank/DDBJ databases">
        <authorList>
            <person name="Wang M."/>
        </authorList>
    </citation>
    <scope>NUCLEOTIDE SEQUENCE [LARGE SCALE GENOMIC DNA]</scope>
    <source>
        <strain evidence="2">GT-2023</strain>
        <tissue evidence="2">Liver</tissue>
    </source>
</reference>
<dbReference type="Pfam" id="PF17919">
    <property type="entry name" value="RT_RNaseH_2"/>
    <property type="match status" value="1"/>
</dbReference>
<protein>
    <recommendedName>
        <fullName evidence="1">Reverse transcriptase/retrotransposon-derived protein RNase H-like domain-containing protein</fullName>
    </recommendedName>
</protein>
<dbReference type="PANTHER" id="PTHR33064:SF29">
    <property type="entry name" value="PEPTIDASE A2 DOMAIN-CONTAINING PROTEIN-RELATED"/>
    <property type="match status" value="1"/>
</dbReference>
<dbReference type="PANTHER" id="PTHR33064">
    <property type="entry name" value="POL PROTEIN"/>
    <property type="match status" value="1"/>
</dbReference>
<name>A0ABR3NZ54_9TELE</name>
<dbReference type="Gene3D" id="3.30.70.270">
    <property type="match status" value="1"/>
</dbReference>
<dbReference type="Proteomes" id="UP001558613">
    <property type="component" value="Unassembled WGS sequence"/>
</dbReference>
<dbReference type="InterPro" id="IPR043502">
    <property type="entry name" value="DNA/RNA_pol_sf"/>
</dbReference>
<comment type="caution">
    <text evidence="2">The sequence shown here is derived from an EMBL/GenBank/DDBJ whole genome shotgun (WGS) entry which is preliminary data.</text>
</comment>
<evidence type="ECO:0000259" key="1">
    <source>
        <dbReference type="Pfam" id="PF17919"/>
    </source>
</evidence>
<sequence length="254" mass="28898">MLEVTEASHGFTVRFRRVFGRLRRVLTELCRAGLTAKPRKCHLALAEAQYLGFQVGRGLIRPQQGKVEAILNAPFPRTKTQMRDKLEKFRNLENLKQAKQILHVNLLREYKDRRLESKDHETIMGQAVDEEEDEGEMEPVRPSEQEAPVLHSKLTTYQQQQLTEVHPTPIRQKPYRVPEKMVDKLKTDDVGDGNSGTIPDPTMECEKAFIALKEMLCKEPILQNPDFSKRFPVQLDASEAGLGAVLAQGEVGNE</sequence>
<dbReference type="InterPro" id="IPR043128">
    <property type="entry name" value="Rev_trsase/Diguanyl_cyclase"/>
</dbReference>
<dbReference type="InterPro" id="IPR051320">
    <property type="entry name" value="Viral_Replic_Matur_Polypro"/>
</dbReference>
<dbReference type="SUPFAM" id="SSF56672">
    <property type="entry name" value="DNA/RNA polymerases"/>
    <property type="match status" value="2"/>
</dbReference>